<evidence type="ECO:0000256" key="3">
    <source>
        <dbReference type="PIRNR" id="PIRNR002070"/>
    </source>
</evidence>
<dbReference type="PANTHER" id="PTHR10302:SF27">
    <property type="entry name" value="SINGLE-STRANDED DNA-BINDING PROTEIN"/>
    <property type="match status" value="1"/>
</dbReference>
<evidence type="ECO:0000313" key="4">
    <source>
        <dbReference type="EMBL" id="EEP54929.1"/>
    </source>
</evidence>
<organism evidence="4 5">
    <name type="scientific">Clostridium butyricum E4 str. BoNT E BL5262</name>
    <dbReference type="NCBI Taxonomy" id="632245"/>
    <lineage>
        <taxon>Bacteria</taxon>
        <taxon>Bacillati</taxon>
        <taxon>Bacillota</taxon>
        <taxon>Clostridia</taxon>
        <taxon>Eubacteriales</taxon>
        <taxon>Clostridiaceae</taxon>
        <taxon>Clostridium</taxon>
    </lineage>
</organism>
<dbReference type="GO" id="GO:0009295">
    <property type="term" value="C:nucleoid"/>
    <property type="evidence" value="ECO:0007669"/>
    <property type="project" value="TreeGrafter"/>
</dbReference>
<comment type="subunit">
    <text evidence="2">Homotetramer.</text>
</comment>
<dbReference type="EMBL" id="ACOM01000005">
    <property type="protein sequence ID" value="EEP54929.1"/>
    <property type="molecule type" value="Genomic_DNA"/>
</dbReference>
<dbReference type="PANTHER" id="PTHR10302">
    <property type="entry name" value="SINGLE-STRANDED DNA-BINDING PROTEIN"/>
    <property type="match status" value="1"/>
</dbReference>
<comment type="caution">
    <text evidence="2">Lacks conserved residue(s) required for the propagation of feature annotation.</text>
</comment>
<name>C4IGU4_CLOBU</name>
<dbReference type="eggNOG" id="COG0629">
    <property type="taxonomic scope" value="Bacteria"/>
</dbReference>
<dbReference type="HOGENOM" id="CLU_078758_6_1_9"/>
<dbReference type="PROSITE" id="PS50935">
    <property type="entry name" value="SSB"/>
    <property type="match status" value="1"/>
</dbReference>
<dbReference type="GO" id="GO:0006260">
    <property type="term" value="P:DNA replication"/>
    <property type="evidence" value="ECO:0007669"/>
    <property type="project" value="InterPro"/>
</dbReference>
<dbReference type="AlphaFoldDB" id="C4IGU4"/>
<keyword evidence="5" id="KW-1185">Reference proteome</keyword>
<dbReference type="GO" id="GO:0003697">
    <property type="term" value="F:single-stranded DNA binding"/>
    <property type="evidence" value="ECO:0007669"/>
    <property type="project" value="UniProtKB-UniRule"/>
</dbReference>
<dbReference type="Proteomes" id="UP000003081">
    <property type="component" value="Unassembled WGS sequence"/>
</dbReference>
<dbReference type="NCBIfam" id="TIGR00621">
    <property type="entry name" value="ssb"/>
    <property type="match status" value="1"/>
</dbReference>
<dbReference type="SUPFAM" id="SSF50249">
    <property type="entry name" value="Nucleic acid-binding proteins"/>
    <property type="match status" value="1"/>
</dbReference>
<gene>
    <name evidence="4" type="ORF">CLP_2638</name>
</gene>
<proteinExistence type="inferred from homology"/>
<evidence type="ECO:0000313" key="5">
    <source>
        <dbReference type="Proteomes" id="UP000003081"/>
    </source>
</evidence>
<evidence type="ECO:0000256" key="2">
    <source>
        <dbReference type="HAMAP-Rule" id="MF_00984"/>
    </source>
</evidence>
<dbReference type="InterPro" id="IPR000424">
    <property type="entry name" value="Primosome_PriB/ssb"/>
</dbReference>
<dbReference type="RefSeq" id="WP_003409866.1">
    <property type="nucleotide sequence ID" value="NZ_ACOM01000005.1"/>
</dbReference>
<dbReference type="InterPro" id="IPR011344">
    <property type="entry name" value="ssDNA-bd"/>
</dbReference>
<dbReference type="PIRSF" id="PIRSF002070">
    <property type="entry name" value="SSB"/>
    <property type="match status" value="1"/>
</dbReference>
<dbReference type="Gene3D" id="2.40.50.140">
    <property type="entry name" value="Nucleic acid-binding proteins"/>
    <property type="match status" value="1"/>
</dbReference>
<dbReference type="HAMAP" id="MF_00984">
    <property type="entry name" value="SSB"/>
    <property type="match status" value="1"/>
</dbReference>
<evidence type="ECO:0000256" key="1">
    <source>
        <dbReference type="ARBA" id="ARBA00023125"/>
    </source>
</evidence>
<dbReference type="InterPro" id="IPR012340">
    <property type="entry name" value="NA-bd_OB-fold"/>
</dbReference>
<comment type="caution">
    <text evidence="4">The sequence shown here is derived from an EMBL/GenBank/DDBJ whole genome shotgun (WGS) entry which is preliminary data.</text>
</comment>
<accession>C4IGU4</accession>
<sequence>MNKVIFTGNLVRDVNITYAQGSGMAVLRNTVALRRKLKNKNTGNYESDFIPIVAFGIKAEFIANHFDKGQGIQIEGHMQSGSYKKDGKTNYTLEAVVDDIEFLGSSKTNNVNQDADGTNNYGDVNQDYGDMEVVDYGDAPF</sequence>
<protein>
    <recommendedName>
        <fullName evidence="2 3">Single-stranded DNA-binding protein</fullName>
        <shortName evidence="2">SSB</shortName>
    </recommendedName>
</protein>
<dbReference type="Pfam" id="PF00436">
    <property type="entry name" value="SSB"/>
    <property type="match status" value="1"/>
</dbReference>
<dbReference type="CDD" id="cd04496">
    <property type="entry name" value="SSB_OBF"/>
    <property type="match status" value="1"/>
</dbReference>
<keyword evidence="1 2" id="KW-0238">DNA-binding</keyword>
<reference evidence="4 5" key="1">
    <citation type="submission" date="2009-08" db="EMBL/GenBank/DDBJ databases">
        <authorList>
            <person name="Shrivastava S."/>
            <person name="Brinkac L.B."/>
            <person name="Brown J.L."/>
            <person name="Bruce D.B."/>
            <person name="Detter C."/>
            <person name="Green L.D."/>
            <person name="Munk C.A."/>
            <person name="Rogers Y.C."/>
            <person name="Tapia R."/>
            <person name="Sims D.R."/>
            <person name="Smith L.A."/>
            <person name="Smith T.J."/>
            <person name="Sutton G."/>
            <person name="Brettin T."/>
        </authorList>
    </citation>
    <scope>NUCLEOTIDE SEQUENCE [LARGE SCALE GENOMIC DNA]</scope>
    <source>
        <strain evidence="5">E4 str. BoNT E BL5262</strain>
    </source>
</reference>